<dbReference type="RefSeq" id="WP_055738619.1">
    <property type="nucleotide sequence ID" value="NZ_JAAIWL010000006.1"/>
</dbReference>
<organism evidence="5 6">
    <name type="scientific">Heyndrickxia shackletonii</name>
    <dbReference type="NCBI Taxonomy" id="157838"/>
    <lineage>
        <taxon>Bacteria</taxon>
        <taxon>Bacillati</taxon>
        <taxon>Bacillota</taxon>
        <taxon>Bacilli</taxon>
        <taxon>Bacillales</taxon>
        <taxon>Bacillaceae</taxon>
        <taxon>Heyndrickxia</taxon>
    </lineage>
</organism>
<proteinExistence type="predicted"/>
<protein>
    <submittedName>
        <fullName evidence="5">AsnC family transcriptional regulator</fullName>
    </submittedName>
</protein>
<dbReference type="InterPro" id="IPR036388">
    <property type="entry name" value="WH-like_DNA-bd_sf"/>
</dbReference>
<dbReference type="Gene3D" id="1.10.10.10">
    <property type="entry name" value="Winged helix-like DNA-binding domain superfamily/Winged helix DNA-binding domain"/>
    <property type="match status" value="1"/>
</dbReference>
<keyword evidence="3" id="KW-0804">Transcription</keyword>
<dbReference type="InterPro" id="IPR019887">
    <property type="entry name" value="Tscrpt_reg_AsnC/Lrp_C"/>
</dbReference>
<reference evidence="5 6" key="1">
    <citation type="submission" date="2015-09" db="EMBL/GenBank/DDBJ databases">
        <title>Genome sequencing project for genomic taxonomy and phylogenomics of Bacillus-like bacteria.</title>
        <authorList>
            <person name="Liu B."/>
            <person name="Wang J."/>
            <person name="Zhu Y."/>
            <person name="Liu G."/>
            <person name="Chen Q."/>
            <person name="Chen Z."/>
            <person name="Lan J."/>
            <person name="Che J."/>
            <person name="Ge C."/>
            <person name="Shi H."/>
            <person name="Pan Z."/>
            <person name="Liu X."/>
        </authorList>
    </citation>
    <scope>NUCLEOTIDE SEQUENCE [LARGE SCALE GENOMIC DNA]</scope>
    <source>
        <strain evidence="5 6">LMG 18435</strain>
    </source>
</reference>
<evidence type="ECO:0000256" key="2">
    <source>
        <dbReference type="ARBA" id="ARBA00023125"/>
    </source>
</evidence>
<gene>
    <name evidence="5" type="ORF">AN964_04875</name>
</gene>
<dbReference type="GO" id="GO:0043200">
    <property type="term" value="P:response to amino acid"/>
    <property type="evidence" value="ECO:0007669"/>
    <property type="project" value="TreeGrafter"/>
</dbReference>
<dbReference type="PRINTS" id="PR00033">
    <property type="entry name" value="HTHASNC"/>
</dbReference>
<dbReference type="PATRIC" id="fig|157838.3.peg.1082"/>
<keyword evidence="6" id="KW-1185">Reference proteome</keyword>
<accession>A0A0Q3WQ22</accession>
<evidence type="ECO:0000256" key="1">
    <source>
        <dbReference type="ARBA" id="ARBA00023015"/>
    </source>
</evidence>
<dbReference type="Gene3D" id="3.30.70.920">
    <property type="match status" value="1"/>
</dbReference>
<evidence type="ECO:0000313" key="5">
    <source>
        <dbReference type="EMBL" id="KQL52911.1"/>
    </source>
</evidence>
<dbReference type="Proteomes" id="UP000051888">
    <property type="component" value="Unassembled WGS sequence"/>
</dbReference>
<sequence length="148" mass="16676">MSVEIDDLDRGIIKELSVDGRMSFKEIAGRLNVTEKTIRLRYKSLIEKEIFEVVGVVNPIALGLKSGAIIQIKVKPDSIPSVIEELKKIKVIRYITLTSGDYPLLVQIAVSDQQEITNIVLKLNQIQDITETNSIVQLGVYKNTFEYI</sequence>
<comment type="caution">
    <text evidence="5">The sequence shown here is derived from an EMBL/GenBank/DDBJ whole genome shotgun (WGS) entry which is preliminary data.</text>
</comment>
<dbReference type="Pfam" id="PF13404">
    <property type="entry name" value="HTH_AsnC-type"/>
    <property type="match status" value="1"/>
</dbReference>
<dbReference type="SMART" id="SM00344">
    <property type="entry name" value="HTH_ASNC"/>
    <property type="match status" value="1"/>
</dbReference>
<dbReference type="InterPro" id="IPR019888">
    <property type="entry name" value="Tscrpt_reg_AsnC-like"/>
</dbReference>
<dbReference type="PANTHER" id="PTHR30154">
    <property type="entry name" value="LEUCINE-RESPONSIVE REGULATORY PROTEIN"/>
    <property type="match status" value="1"/>
</dbReference>
<dbReference type="OrthoDB" id="529868at2"/>
<keyword evidence="1" id="KW-0805">Transcription regulation</keyword>
<dbReference type="SUPFAM" id="SSF46785">
    <property type="entry name" value="Winged helix' DNA-binding domain"/>
    <property type="match status" value="1"/>
</dbReference>
<dbReference type="GO" id="GO:0005829">
    <property type="term" value="C:cytosol"/>
    <property type="evidence" value="ECO:0007669"/>
    <property type="project" value="TreeGrafter"/>
</dbReference>
<keyword evidence="2" id="KW-0238">DNA-binding</keyword>
<dbReference type="STRING" id="157838.AN964_04875"/>
<dbReference type="InterPro" id="IPR036390">
    <property type="entry name" value="WH_DNA-bd_sf"/>
</dbReference>
<evidence type="ECO:0000313" key="6">
    <source>
        <dbReference type="Proteomes" id="UP000051888"/>
    </source>
</evidence>
<dbReference type="PANTHER" id="PTHR30154:SF34">
    <property type="entry name" value="TRANSCRIPTIONAL REGULATOR AZLB"/>
    <property type="match status" value="1"/>
</dbReference>
<name>A0A0Q3WQ22_9BACI</name>
<evidence type="ECO:0000256" key="3">
    <source>
        <dbReference type="ARBA" id="ARBA00023163"/>
    </source>
</evidence>
<dbReference type="EMBL" id="LJJC01000004">
    <property type="protein sequence ID" value="KQL52911.1"/>
    <property type="molecule type" value="Genomic_DNA"/>
</dbReference>
<dbReference type="InterPro" id="IPR011008">
    <property type="entry name" value="Dimeric_a/b-barrel"/>
</dbReference>
<feature type="domain" description="HTH asnC-type" evidence="4">
    <location>
        <begin position="5"/>
        <end position="65"/>
    </location>
</feature>
<dbReference type="InterPro" id="IPR000485">
    <property type="entry name" value="AsnC-type_HTH_dom"/>
</dbReference>
<dbReference type="PROSITE" id="PS50956">
    <property type="entry name" value="HTH_ASNC_2"/>
    <property type="match status" value="1"/>
</dbReference>
<dbReference type="AlphaFoldDB" id="A0A0Q3WQ22"/>
<dbReference type="Pfam" id="PF01037">
    <property type="entry name" value="AsnC_trans_reg"/>
    <property type="match status" value="1"/>
</dbReference>
<dbReference type="GO" id="GO:0043565">
    <property type="term" value="F:sequence-specific DNA binding"/>
    <property type="evidence" value="ECO:0007669"/>
    <property type="project" value="InterPro"/>
</dbReference>
<evidence type="ECO:0000259" key="4">
    <source>
        <dbReference type="PROSITE" id="PS50956"/>
    </source>
</evidence>
<dbReference type="SUPFAM" id="SSF54909">
    <property type="entry name" value="Dimeric alpha+beta barrel"/>
    <property type="match status" value="1"/>
</dbReference>